<organism evidence="1 2">
    <name type="scientific">Rhizobium etli bv. mimosae str. IE4771</name>
    <dbReference type="NCBI Taxonomy" id="1432050"/>
    <lineage>
        <taxon>Bacteria</taxon>
        <taxon>Pseudomonadati</taxon>
        <taxon>Pseudomonadota</taxon>
        <taxon>Alphaproteobacteria</taxon>
        <taxon>Hyphomicrobiales</taxon>
        <taxon>Rhizobiaceae</taxon>
        <taxon>Rhizobium/Agrobacterium group</taxon>
        <taxon>Rhizobium</taxon>
    </lineage>
</organism>
<accession>A0A060HY40</accession>
<dbReference type="KEGG" id="rei:IE4771_CH01356"/>
<evidence type="ECO:0000313" key="1">
    <source>
        <dbReference type="EMBL" id="AIC26502.1"/>
    </source>
</evidence>
<proteinExistence type="predicted"/>
<name>A0A060HY40_RHIET</name>
<sequence>MTVAPAPYRCGLFISKNEYLQREPHCLASAKGAWFRRRQPLSGRCRLRVFIPSPRRKEDRCLPLPKSRT</sequence>
<dbReference type="AlphaFoldDB" id="A0A060HY40"/>
<evidence type="ECO:0000313" key="2">
    <source>
        <dbReference type="Proteomes" id="UP000027180"/>
    </source>
</evidence>
<protein>
    <submittedName>
        <fullName evidence="1">Uncharacterized protein</fullName>
    </submittedName>
</protein>
<reference evidence="1 2" key="1">
    <citation type="submission" date="2013-12" db="EMBL/GenBank/DDBJ databases">
        <title>Complete genome sequence of Rhizobium etli bv. mimosae IE4771.</title>
        <authorList>
            <person name="Bustos P."/>
            <person name="Santamaria R.I."/>
            <person name="Lozano L."/>
            <person name="Ormeno-Orrillo E."/>
            <person name="Rogel M.A."/>
            <person name="Romero D."/>
            <person name="Cevallos M.A."/>
            <person name="Martinez-Romero E."/>
            <person name="Gonzalez V."/>
        </authorList>
    </citation>
    <scope>NUCLEOTIDE SEQUENCE [LARGE SCALE GENOMIC DNA]</scope>
    <source>
        <strain evidence="1 2">IE4771</strain>
    </source>
</reference>
<gene>
    <name evidence="1" type="ORF">IE4771_CH01356</name>
</gene>
<dbReference type="Proteomes" id="UP000027180">
    <property type="component" value="Chromosome"/>
</dbReference>
<dbReference type="HOGENOM" id="CLU_2773014_0_0_5"/>
<dbReference type="EMBL" id="CP006986">
    <property type="protein sequence ID" value="AIC26502.1"/>
    <property type="molecule type" value="Genomic_DNA"/>
</dbReference>